<feature type="transmembrane region" description="Helical" evidence="1">
    <location>
        <begin position="90"/>
        <end position="110"/>
    </location>
</feature>
<dbReference type="EMBL" id="AMZY02000009">
    <property type="protein sequence ID" value="EMS33763.1"/>
    <property type="molecule type" value="Genomic_DNA"/>
</dbReference>
<gene>
    <name evidence="2" type="ORF">C943_04642</name>
</gene>
<keyword evidence="1" id="KW-0472">Membrane</keyword>
<accession>M7XGU8</accession>
<organism evidence="2 3">
    <name type="scientific">Mariniradius saccharolyticus AK6</name>
    <dbReference type="NCBI Taxonomy" id="1239962"/>
    <lineage>
        <taxon>Bacteria</taxon>
        <taxon>Pseudomonadati</taxon>
        <taxon>Bacteroidota</taxon>
        <taxon>Cytophagia</taxon>
        <taxon>Cytophagales</taxon>
        <taxon>Cyclobacteriaceae</taxon>
        <taxon>Mariniradius</taxon>
    </lineage>
</organism>
<keyword evidence="1" id="KW-0812">Transmembrane</keyword>
<dbReference type="InParanoid" id="M7XGU8"/>
<protein>
    <submittedName>
        <fullName evidence="2">Uncharacterized protein</fullName>
    </submittedName>
</protein>
<evidence type="ECO:0000313" key="3">
    <source>
        <dbReference type="Proteomes" id="UP000010953"/>
    </source>
</evidence>
<name>M7XGU8_9BACT</name>
<feature type="transmembrane region" description="Helical" evidence="1">
    <location>
        <begin position="56"/>
        <end position="78"/>
    </location>
</feature>
<comment type="caution">
    <text evidence="2">The sequence shown here is derived from an EMBL/GenBank/DDBJ whole genome shotgun (WGS) entry which is preliminary data.</text>
</comment>
<keyword evidence="3" id="KW-1185">Reference proteome</keyword>
<evidence type="ECO:0000256" key="1">
    <source>
        <dbReference type="SAM" id="Phobius"/>
    </source>
</evidence>
<reference evidence="2" key="1">
    <citation type="submission" date="2013-01" db="EMBL/GenBank/DDBJ databases">
        <title>Genome assembly of Mariniradius saccharolyticus AK6.</title>
        <authorList>
            <person name="Vaidya B."/>
            <person name="Khatri I."/>
            <person name="Tanuku N.R.S."/>
            <person name="Subramanian S."/>
            <person name="Pinnaka A."/>
        </authorList>
    </citation>
    <scope>NUCLEOTIDE SEQUENCE [LARGE SCALE GENOMIC DNA]</scope>
    <source>
        <strain evidence="2">AK6</strain>
    </source>
</reference>
<keyword evidence="1" id="KW-1133">Transmembrane helix</keyword>
<evidence type="ECO:0000313" key="2">
    <source>
        <dbReference type="EMBL" id="EMS33763.1"/>
    </source>
</evidence>
<proteinExistence type="predicted"/>
<sequence length="111" mass="12671">MDELILMTILNKQHITMKDTQKLIYILLGLPMIIYPFVLLANMMSASGFASKASDLKLFVVNGFLWSSLLYPISYLLALIPSIKKRKYGFTVPLIHLVIVLVFFGLWAYLD</sequence>
<dbReference type="Proteomes" id="UP000010953">
    <property type="component" value="Unassembled WGS sequence"/>
</dbReference>
<feature type="transmembrane region" description="Helical" evidence="1">
    <location>
        <begin position="23"/>
        <end position="44"/>
    </location>
</feature>
<dbReference type="AlphaFoldDB" id="M7XGU8"/>